<dbReference type="PANTHER" id="PTHR11311:SF16">
    <property type="entry name" value="SPONDIN-1"/>
    <property type="match status" value="1"/>
</dbReference>
<dbReference type="Pfam" id="PF00014">
    <property type="entry name" value="Kunitz_BPTI"/>
    <property type="match status" value="1"/>
</dbReference>
<dbReference type="Proteomes" id="UP000410492">
    <property type="component" value="Unassembled WGS sequence"/>
</dbReference>
<dbReference type="InterPro" id="IPR051418">
    <property type="entry name" value="Spondin/Thrombospondin_T1"/>
</dbReference>
<keyword evidence="12" id="KW-1185">Reference proteome</keyword>
<dbReference type="AlphaFoldDB" id="A0A653D8C2"/>
<evidence type="ECO:0000256" key="7">
    <source>
        <dbReference type="ARBA" id="ARBA00023157"/>
    </source>
</evidence>
<dbReference type="GO" id="GO:0007155">
    <property type="term" value="P:cell adhesion"/>
    <property type="evidence" value="ECO:0007669"/>
    <property type="project" value="UniProtKB-KW"/>
</dbReference>
<keyword evidence="3" id="KW-0272">Extracellular matrix</keyword>
<proteinExistence type="predicted"/>
<dbReference type="PROSITE" id="PS50279">
    <property type="entry name" value="BPTI_KUNITZ_2"/>
    <property type="match status" value="1"/>
</dbReference>
<dbReference type="InterPro" id="IPR009465">
    <property type="entry name" value="Spondin_N"/>
</dbReference>
<dbReference type="InterPro" id="IPR036383">
    <property type="entry name" value="TSP1_rpt_sf"/>
</dbReference>
<comment type="subcellular location">
    <subcellularLocation>
        <location evidence="1">Secreted</location>
        <location evidence="1">Extracellular space</location>
        <location evidence="1">Extracellular matrix</location>
    </subcellularLocation>
</comment>
<dbReference type="Pfam" id="PF19028">
    <property type="entry name" value="TSP1_spondin"/>
    <property type="match status" value="1"/>
</dbReference>
<dbReference type="GO" id="GO:0046872">
    <property type="term" value="F:metal ion binding"/>
    <property type="evidence" value="ECO:0007669"/>
    <property type="project" value="UniProtKB-KW"/>
</dbReference>
<dbReference type="PROSITE" id="PS51020">
    <property type="entry name" value="SPONDIN"/>
    <property type="match status" value="1"/>
</dbReference>
<keyword evidence="4" id="KW-0479">Metal-binding</keyword>
<feature type="domain" description="Spondin" evidence="10">
    <location>
        <begin position="1"/>
        <end position="74"/>
    </location>
</feature>
<dbReference type="PRINTS" id="PR00759">
    <property type="entry name" value="BASICPTASE"/>
</dbReference>
<evidence type="ECO:0000256" key="5">
    <source>
        <dbReference type="ARBA" id="ARBA00022729"/>
    </source>
</evidence>
<evidence type="ECO:0000313" key="11">
    <source>
        <dbReference type="EMBL" id="VEN56422.1"/>
    </source>
</evidence>
<dbReference type="Pfam" id="PF00090">
    <property type="entry name" value="TSP_1"/>
    <property type="match status" value="4"/>
</dbReference>
<dbReference type="CDD" id="cd00109">
    <property type="entry name" value="Kunitz-type"/>
    <property type="match status" value="1"/>
</dbReference>
<dbReference type="Gene3D" id="2.60.40.2130">
    <property type="entry name" value="F-spondin domain"/>
    <property type="match status" value="1"/>
</dbReference>
<reference evidence="11 12" key="1">
    <citation type="submission" date="2019-01" db="EMBL/GenBank/DDBJ databases">
        <authorList>
            <person name="Sayadi A."/>
        </authorList>
    </citation>
    <scope>NUCLEOTIDE SEQUENCE [LARGE SCALE GENOMIC DNA]</scope>
</reference>
<dbReference type="InterPro" id="IPR002223">
    <property type="entry name" value="Kunitz_BPTI"/>
</dbReference>
<keyword evidence="2" id="KW-0964">Secreted</keyword>
<dbReference type="Pfam" id="PF06468">
    <property type="entry name" value="Spond_N"/>
    <property type="match status" value="1"/>
</dbReference>
<dbReference type="InterPro" id="IPR000884">
    <property type="entry name" value="TSP1_rpt"/>
</dbReference>
<accession>A0A653D8C2</accession>
<keyword evidence="5" id="KW-0732">Signal</keyword>
<organism evidence="11 12">
    <name type="scientific">Callosobruchus maculatus</name>
    <name type="common">Southern cowpea weevil</name>
    <name type="synonym">Pulse bruchid</name>
    <dbReference type="NCBI Taxonomy" id="64391"/>
    <lineage>
        <taxon>Eukaryota</taxon>
        <taxon>Metazoa</taxon>
        <taxon>Ecdysozoa</taxon>
        <taxon>Arthropoda</taxon>
        <taxon>Hexapoda</taxon>
        <taxon>Insecta</taxon>
        <taxon>Pterygota</taxon>
        <taxon>Neoptera</taxon>
        <taxon>Endopterygota</taxon>
        <taxon>Coleoptera</taxon>
        <taxon>Polyphaga</taxon>
        <taxon>Cucujiformia</taxon>
        <taxon>Chrysomeloidea</taxon>
        <taxon>Chrysomelidae</taxon>
        <taxon>Bruchinae</taxon>
        <taxon>Bruchini</taxon>
        <taxon>Callosobruchus</taxon>
    </lineage>
</organism>
<dbReference type="InterPro" id="IPR036880">
    <property type="entry name" value="Kunitz_BPTI_sf"/>
</dbReference>
<name>A0A653D8C2_CALMS</name>
<dbReference type="SMART" id="SM00209">
    <property type="entry name" value="TSP1"/>
    <property type="match status" value="5"/>
</dbReference>
<dbReference type="SMART" id="SM00131">
    <property type="entry name" value="KU"/>
    <property type="match status" value="1"/>
</dbReference>
<dbReference type="Gene3D" id="2.20.100.10">
    <property type="entry name" value="Thrombospondin type-1 (TSP1) repeat"/>
    <property type="match status" value="5"/>
</dbReference>
<sequence>MSIVSMIDPSPDWVVGVSNLELCLRNCTWTESRVLNLYPWDVGTDDGVTYMSPNQPSSPRQAIRRLRTNYPNDPRSPFFDPTGTPMKPLARLILSRQRLYEKSCDSSGSDDSENSAANCDTTEWSEWSPCSATCGKGMKYKQRRYKNEESKYICHRKLTERASCEAVERYCPPPVRIMEDPMCELGPWSEWSSCSVTCGKGVQTRDRKYKNRLAAKTCSAFKTNPPILQQNLECWGEDICDDYEEEPDIDCPHRPWSDWSPCSATCGKGFKERYRIALDSTDPSSINWPFFKGYKTSNDEEEFDEEDPCNNLKVRETVECFQRPCPEQTKQKSELACTLPKDVGECKSNVDRWYFDILKGNCEIFTYSGCEGNDNNFNTLEQCQTLCAKYQREFMLNSTMWKKHLGVTLSSVLQYNIQNDAINANADDAKNKIGEERLFFDDINLDCEVSKWSNWSPCNVTNGVCGWGFKEKTRRILVHPKNDGFPCPKKLVKHKQCHVSCQKKKKSRVRTGCVMSEWSPWSKCNEGCENQYQHRFRHVLVYPKETVTTCQNEVEHRPCPCY</sequence>
<evidence type="ECO:0000313" key="12">
    <source>
        <dbReference type="Proteomes" id="UP000410492"/>
    </source>
</evidence>
<dbReference type="OrthoDB" id="347314at2759"/>
<keyword evidence="8" id="KW-0325">Glycoprotein</keyword>
<dbReference type="SUPFAM" id="SSF82895">
    <property type="entry name" value="TSP-1 type 1 repeat"/>
    <property type="match status" value="5"/>
</dbReference>
<evidence type="ECO:0000259" key="9">
    <source>
        <dbReference type="PROSITE" id="PS50279"/>
    </source>
</evidence>
<evidence type="ECO:0000256" key="2">
    <source>
        <dbReference type="ARBA" id="ARBA00022525"/>
    </source>
</evidence>
<evidence type="ECO:0000256" key="4">
    <source>
        <dbReference type="ARBA" id="ARBA00022723"/>
    </source>
</evidence>
<evidence type="ECO:0000259" key="10">
    <source>
        <dbReference type="PROSITE" id="PS51020"/>
    </source>
</evidence>
<dbReference type="InterPro" id="IPR020901">
    <property type="entry name" value="Prtase_inh_Kunz-CS"/>
</dbReference>
<dbReference type="PROSITE" id="PS00280">
    <property type="entry name" value="BPTI_KUNITZ_1"/>
    <property type="match status" value="1"/>
</dbReference>
<protein>
    <submittedName>
        <fullName evidence="11">Uncharacterized protein</fullName>
    </submittedName>
</protein>
<dbReference type="Gene3D" id="4.10.410.10">
    <property type="entry name" value="Pancreatic trypsin inhibitor Kunitz domain"/>
    <property type="match status" value="1"/>
</dbReference>
<evidence type="ECO:0000256" key="3">
    <source>
        <dbReference type="ARBA" id="ARBA00022530"/>
    </source>
</evidence>
<evidence type="ECO:0000256" key="1">
    <source>
        <dbReference type="ARBA" id="ARBA00004498"/>
    </source>
</evidence>
<dbReference type="EMBL" id="CAACVG010010703">
    <property type="protein sequence ID" value="VEN56422.1"/>
    <property type="molecule type" value="Genomic_DNA"/>
</dbReference>
<dbReference type="GO" id="GO:0031012">
    <property type="term" value="C:extracellular matrix"/>
    <property type="evidence" value="ECO:0007669"/>
    <property type="project" value="TreeGrafter"/>
</dbReference>
<dbReference type="GO" id="GO:0004867">
    <property type="term" value="F:serine-type endopeptidase inhibitor activity"/>
    <property type="evidence" value="ECO:0007669"/>
    <property type="project" value="InterPro"/>
</dbReference>
<dbReference type="InterPro" id="IPR038678">
    <property type="entry name" value="Spondin_N_sf"/>
</dbReference>
<gene>
    <name evidence="11" type="ORF">CALMAC_LOCUS15320</name>
</gene>
<evidence type="ECO:0000256" key="8">
    <source>
        <dbReference type="ARBA" id="ARBA00023180"/>
    </source>
</evidence>
<dbReference type="SUPFAM" id="SSF57362">
    <property type="entry name" value="BPTI-like"/>
    <property type="match status" value="1"/>
</dbReference>
<dbReference type="InterPro" id="IPR044004">
    <property type="entry name" value="TSP1_spondin_dom"/>
</dbReference>
<dbReference type="PANTHER" id="PTHR11311">
    <property type="entry name" value="SPONDIN"/>
    <property type="match status" value="1"/>
</dbReference>
<evidence type="ECO:0000256" key="6">
    <source>
        <dbReference type="ARBA" id="ARBA00022889"/>
    </source>
</evidence>
<dbReference type="PROSITE" id="PS50092">
    <property type="entry name" value="TSP1"/>
    <property type="match status" value="4"/>
</dbReference>
<feature type="domain" description="BPTI/Kunitz inhibitor" evidence="9">
    <location>
        <begin position="337"/>
        <end position="387"/>
    </location>
</feature>
<keyword evidence="7" id="KW-1015">Disulfide bond</keyword>
<keyword evidence="6" id="KW-0130">Cell adhesion</keyword>